<protein>
    <recommendedName>
        <fullName evidence="4">Peptidase M50 domain-containing protein</fullName>
    </recommendedName>
</protein>
<keyword evidence="1" id="KW-0812">Transmembrane</keyword>
<name>A0A3D2XB94_9FIRM</name>
<feature type="transmembrane region" description="Helical" evidence="1">
    <location>
        <begin position="163"/>
        <end position="184"/>
    </location>
</feature>
<evidence type="ECO:0008006" key="4">
    <source>
        <dbReference type="Google" id="ProtNLM"/>
    </source>
</evidence>
<feature type="transmembrane region" description="Helical" evidence="1">
    <location>
        <begin position="135"/>
        <end position="156"/>
    </location>
</feature>
<feature type="transmembrane region" description="Helical" evidence="1">
    <location>
        <begin position="55"/>
        <end position="73"/>
    </location>
</feature>
<dbReference type="AlphaFoldDB" id="A0A3D2XB94"/>
<gene>
    <name evidence="2" type="ORF">DHW61_18765</name>
</gene>
<dbReference type="Proteomes" id="UP000262969">
    <property type="component" value="Unassembled WGS sequence"/>
</dbReference>
<dbReference type="EMBL" id="DPVV01000615">
    <property type="protein sequence ID" value="HCL04420.1"/>
    <property type="molecule type" value="Genomic_DNA"/>
</dbReference>
<sequence length="386" mass="45256">MWTKEYVNELFIRRNTKDKKQLRNSILYFLTCTILGIAVGLIANRTLRSEVNSKFWLIAILFIWLDRILLIVIHEAGHFVGGIITSYRFQLFRVFSYCIVKEDNKYKIEKRKIPGTSGQCLMKPPPNWTLDSPSFLYHAGGGIATLLASIFAVLLFKRTSSPLLQNISFVFFSYGMIVTILNLVPFQLPGSNNDGANLLAIRRDNTAKEAFFKQLECNAWLSEGKKLEDISEDYLKLSETAVWSEPLNYYLEWILYSKYLKERELDKAEELLARMEESYHNMLLCKKIRIDSERLYLLIICQADPDCIKTFYENMAEKLRMNKMCTPVLRTLIIYERYSKNNECVLAQYQRMFYRAMEFSACKQEAEVDYILTFQEKETSNTEYKE</sequence>
<evidence type="ECO:0000256" key="1">
    <source>
        <dbReference type="SAM" id="Phobius"/>
    </source>
</evidence>
<reference evidence="2 3" key="1">
    <citation type="journal article" date="2018" name="Nat. Biotechnol.">
        <title>A standardized bacterial taxonomy based on genome phylogeny substantially revises the tree of life.</title>
        <authorList>
            <person name="Parks D.H."/>
            <person name="Chuvochina M."/>
            <person name="Waite D.W."/>
            <person name="Rinke C."/>
            <person name="Skarshewski A."/>
            <person name="Chaumeil P.A."/>
            <person name="Hugenholtz P."/>
        </authorList>
    </citation>
    <scope>NUCLEOTIDE SEQUENCE [LARGE SCALE GENOMIC DNA]</scope>
    <source>
        <strain evidence="2">UBA11728</strain>
    </source>
</reference>
<evidence type="ECO:0000313" key="2">
    <source>
        <dbReference type="EMBL" id="HCL04420.1"/>
    </source>
</evidence>
<keyword evidence="1" id="KW-1133">Transmembrane helix</keyword>
<comment type="caution">
    <text evidence="2">The sequence shown here is derived from an EMBL/GenBank/DDBJ whole genome shotgun (WGS) entry which is preliminary data.</text>
</comment>
<evidence type="ECO:0000313" key="3">
    <source>
        <dbReference type="Proteomes" id="UP000262969"/>
    </source>
</evidence>
<feature type="transmembrane region" description="Helical" evidence="1">
    <location>
        <begin position="25"/>
        <end position="43"/>
    </location>
</feature>
<accession>A0A3D2XB94</accession>
<keyword evidence="1" id="KW-0472">Membrane</keyword>
<proteinExistence type="predicted"/>
<organism evidence="2 3">
    <name type="scientific">Lachnoclostridium phytofermentans</name>
    <dbReference type="NCBI Taxonomy" id="66219"/>
    <lineage>
        <taxon>Bacteria</taxon>
        <taxon>Bacillati</taxon>
        <taxon>Bacillota</taxon>
        <taxon>Clostridia</taxon>
        <taxon>Lachnospirales</taxon>
        <taxon>Lachnospiraceae</taxon>
    </lineage>
</organism>